<comment type="caution">
    <text evidence="2">The sequence shown here is derived from an EMBL/GenBank/DDBJ whole genome shotgun (WGS) entry which is preliminary data.</text>
</comment>
<accession>A0AAD2G3D8</accession>
<protein>
    <recommendedName>
        <fullName evidence="1">Ubiquitin-like domain-containing protein</fullName>
    </recommendedName>
</protein>
<reference evidence="2" key="1">
    <citation type="submission" date="2023-08" db="EMBL/GenBank/DDBJ databases">
        <authorList>
            <person name="Audoor S."/>
            <person name="Bilcke G."/>
        </authorList>
    </citation>
    <scope>NUCLEOTIDE SEQUENCE</scope>
</reference>
<dbReference type="InterPro" id="IPR000626">
    <property type="entry name" value="Ubiquitin-like_dom"/>
</dbReference>
<dbReference type="InterPro" id="IPR022617">
    <property type="entry name" value="Rad60/SUMO-like_dom"/>
</dbReference>
<proteinExistence type="predicted"/>
<dbReference type="Gene3D" id="3.10.20.90">
    <property type="entry name" value="Phosphatidylinositol 3-kinase Catalytic Subunit, Chain A, domain 1"/>
    <property type="match status" value="1"/>
</dbReference>
<sequence>MWHQHILDIGNYCIDMMMLCGRVVLHNPDGAALDTQAKKARDDFKTRDELTKKFGSENVDRAVWDFPKASNCIASVRSRRAINGILTDNEPIKFSIKDQAGEVIFFMIKRNTTMGKAFNAYAQRKGIKRLDLVFLLDGDKVKDHETPNSLEMTDDEYLDAILDKCGC</sequence>
<dbReference type="PROSITE" id="PS50053">
    <property type="entry name" value="UBIQUITIN_2"/>
    <property type="match status" value="1"/>
</dbReference>
<dbReference type="InterPro" id="IPR029071">
    <property type="entry name" value="Ubiquitin-like_domsf"/>
</dbReference>
<dbReference type="SUPFAM" id="SSF54236">
    <property type="entry name" value="Ubiquitin-like"/>
    <property type="match status" value="1"/>
</dbReference>
<name>A0AAD2G3D8_9STRA</name>
<dbReference type="AlphaFoldDB" id="A0AAD2G3D8"/>
<dbReference type="PANTHER" id="PTHR10562">
    <property type="entry name" value="SMALL UBIQUITIN-RELATED MODIFIER"/>
    <property type="match status" value="1"/>
</dbReference>
<dbReference type="Proteomes" id="UP001295423">
    <property type="component" value="Unassembled WGS sequence"/>
</dbReference>
<evidence type="ECO:0000313" key="3">
    <source>
        <dbReference type="Proteomes" id="UP001295423"/>
    </source>
</evidence>
<evidence type="ECO:0000259" key="1">
    <source>
        <dbReference type="PROSITE" id="PS50053"/>
    </source>
</evidence>
<evidence type="ECO:0000313" key="2">
    <source>
        <dbReference type="EMBL" id="CAJ1961289.1"/>
    </source>
</evidence>
<feature type="domain" description="Ubiquitin-like" evidence="1">
    <location>
        <begin position="92"/>
        <end position="167"/>
    </location>
</feature>
<keyword evidence="3" id="KW-1185">Reference proteome</keyword>
<organism evidence="2 3">
    <name type="scientific">Cylindrotheca closterium</name>
    <dbReference type="NCBI Taxonomy" id="2856"/>
    <lineage>
        <taxon>Eukaryota</taxon>
        <taxon>Sar</taxon>
        <taxon>Stramenopiles</taxon>
        <taxon>Ochrophyta</taxon>
        <taxon>Bacillariophyta</taxon>
        <taxon>Bacillariophyceae</taxon>
        <taxon>Bacillariophycidae</taxon>
        <taxon>Bacillariales</taxon>
        <taxon>Bacillariaceae</taxon>
        <taxon>Cylindrotheca</taxon>
    </lineage>
</organism>
<dbReference type="EMBL" id="CAKOGP040002091">
    <property type="protein sequence ID" value="CAJ1961289.1"/>
    <property type="molecule type" value="Genomic_DNA"/>
</dbReference>
<dbReference type="Pfam" id="PF11976">
    <property type="entry name" value="Rad60-SLD"/>
    <property type="match status" value="1"/>
</dbReference>
<gene>
    <name evidence="2" type="ORF">CYCCA115_LOCUS19123</name>
</gene>